<dbReference type="EMBL" id="QUTC01006533">
    <property type="protein sequence ID" value="RHY51658.1"/>
    <property type="molecule type" value="Genomic_DNA"/>
</dbReference>
<dbReference type="PROSITE" id="PS00018">
    <property type="entry name" value="EF_HAND_1"/>
    <property type="match status" value="1"/>
</dbReference>
<proteinExistence type="predicted"/>
<feature type="region of interest" description="Disordered" evidence="1">
    <location>
        <begin position="1316"/>
        <end position="1368"/>
    </location>
</feature>
<protein>
    <recommendedName>
        <fullName evidence="2">EF-hand domain-containing protein</fullName>
    </recommendedName>
</protein>
<sequence length="2086" mass="232424">MLKSSELRGLEFTSRDHVNILPGNYAECNSNGTGTLQDIFLFDQKLRDAAPMAQLLHPKLNLHDWSVAKQDGKAEQLTLLASNKLTFEILTSDRGQRVVSSLVKQWEADKHSDNGRSLWAIVETFFTSLPFVFVREDDMNSKLVLRYMSALSALKEVIVQGLFCTNVSAAMAVTATLTPTHHEKMPLYWYCHQLEREVHSSDIGLLQEATANVLLNFWKLPKRERLAVLVQVFSNVSEIDTDLVRVLLDSSTYILQRVLEDLGFEAKTNSPTKQQPPQPSKLSTIGAVVSMSVQASNQARQLHKWRKHMRSHDDKQTLEPIPVRHKGIQVNGGDIEIECALGRLDSPPPRTPNTRLRRSVIAADKGMKLVLMQDYQPFGRNNHPHLLTKDMWTVSTYSENLVHHLHAFVDGRLMHEKMNATYHAKDASMEVLDSVHFQQCAIALLGLFQTQPDHHVPDNIKMHATSLVQFIQRRNDSSDFIPPTVEATNTAVTPADLRAYLRKGFPADVVNQILNITNEEVGKEKESKTLLLIEQLEHHMLGKLHPRPGATKNNPATQPPPHHPDPIGFGELSTTASRRHSHTSTVVKTLTDQMKALLIDASDGKVNDDKASALLLAFVNQHKRESELGHDRAKMLNIESLCSVLEKKVELELHAGPLDKSTRAHVATLQKFINKLVPEGLPRGGAKIAPKPGSVSELHQLLDQALAKQSGMDAQVTSVLETIQMVLAKTQVKHKGASLDTCLHTMVDALQASGDGCLVAFCSGLEDLVAMLKVLASAGSTGNDGFVANGSGSNDKHMSSANNGSTGIGPGGSPIANIDSVVNDPRINAIPLCIVDLSKQLKSVVDSAALHQRSSLQDNGEPIASTKSGALLPTTLRHPSLKDDSQPVAQRVRKVQGGAQAAGNLPETLWENTKLKKPNVLGISATELSEMFVDNKTVLNIGTVHKLIYQVYCERYECNLTEQDNPNSTAFIDFVYDWYLRNYDRRFGPFCTTSFVKERLTRNACADDPTSIDQDVALEIALEEYVKMKSSVEAMLEDIYKAGDISGDDTMSFDEFATVVRNLAPCIVKMFKEALLDPTFVTITKQRFVNVVIDQGVLSSRVNKFKVPTSGATNSSTFPSHEADIVKTIESIPHKETSASLLLRVKILNMIIAKRIDSETAWLSHRMILRDVHRFKDLNEGAISEIKQKEENFKEAVTRIMKFKFGLFTQTHAPPEPAADGLGVGDRLSSGVVDYVQHMDETKSSAKDDDDISRLEESLRSEMLNMTDGSSSDSVLESQLDQYDNAVKKVRRMTMHKATNAVKKLATVMKMAKLMGGSPSPPIPTQNISRHANDADVRSMDKPKAAPKDDHGKGGKGQDATKAKHHVSKDDLHHTLHAHFQTSKGKENDKLKANIRKHVVSFLQVKKVKKVHNSNKRLFNSFGSSKSKLLCITTHEAMDPDSAAPHTVVQLHHVNFLSNFTIESRKTWSLESLESIENCLDDAQLFPKGAFRTQFDDKEHEPAQWIVDDDSIEYDDAVSLFGTIQWGDCTAESVQLQWQQRLKLLEDDNIDFLLTLQAKDKATTIDVITSAVDVVLQQVHRAEKWTEEAEATLATTAANMSQFETLNNHMEIHFKNSVALQQTLDAMIQDVDIPRDTMGLLLKPVTIFPHDNNIPEGPSLPKLLDAIQHLERAIKSVDSYPAKNVQDIFQSIVSLSPKSAVILRDVYAKYVVPVYSAHIQAVFRTLKDKVPKPKPHGLKASQWNINLSFSHAPSESTISVSASTLLQQALEHIVPLCIAEQQFIHAMFFASTKKATTKPEPLELTLLMEKLFEKLSKRLVEFGDAGVSANVFEAVSMIVSCQQQLKALDTPTEYVVNTLLNFQLHLKRSLSKYMEDQNLVTRLDEAAAGISNDESDSPLPAIYDRIIVGLFAWLDKAAATKPKYSHLVRLENYHFIHGKLQGLSEHSVPLKRYTDDSFAAYSTNLDAYVMWLWECEVGKFTALFTTIETHLESLPVKEVQFHLPKQDVRKAGELIHQNLDKSIKHIGERLKKHLSHSGDMAAVVVQCLRATILKTYERHAMLAKKCYDLELDLTVDRLRTSLEKLH</sequence>
<feature type="domain" description="EF-hand" evidence="2">
    <location>
        <begin position="1031"/>
        <end position="1066"/>
    </location>
</feature>
<evidence type="ECO:0000256" key="1">
    <source>
        <dbReference type="SAM" id="MobiDB-lite"/>
    </source>
</evidence>
<evidence type="ECO:0000313" key="4">
    <source>
        <dbReference type="Proteomes" id="UP000265716"/>
    </source>
</evidence>
<dbReference type="InterPro" id="IPR018247">
    <property type="entry name" value="EF_Hand_1_Ca_BS"/>
</dbReference>
<accession>A0A397CRM9</accession>
<dbReference type="GO" id="GO:0005546">
    <property type="term" value="F:phosphatidylinositol-4,5-bisphosphate binding"/>
    <property type="evidence" value="ECO:0007669"/>
    <property type="project" value="TreeGrafter"/>
</dbReference>
<comment type="caution">
    <text evidence="3">The sequence shown here is derived from an EMBL/GenBank/DDBJ whole genome shotgun (WGS) entry which is preliminary data.</text>
</comment>
<feature type="compositionally biased region" description="Basic and acidic residues" evidence="1">
    <location>
        <begin position="1331"/>
        <end position="1353"/>
    </location>
</feature>
<dbReference type="VEuPathDB" id="FungiDB:H257_00651"/>
<dbReference type="GO" id="GO:0005509">
    <property type="term" value="F:calcium ion binding"/>
    <property type="evidence" value="ECO:0007669"/>
    <property type="project" value="InterPro"/>
</dbReference>
<dbReference type="VEuPathDB" id="FungiDB:H257_00652"/>
<evidence type="ECO:0000259" key="2">
    <source>
        <dbReference type="PROSITE" id="PS50222"/>
    </source>
</evidence>
<gene>
    <name evidence="3" type="ORF">DYB38_002921</name>
</gene>
<feature type="region of interest" description="Disordered" evidence="1">
    <location>
        <begin position="545"/>
        <end position="581"/>
    </location>
</feature>
<name>A0A397CRM9_APHAT</name>
<dbReference type="GO" id="GO:0000145">
    <property type="term" value="C:exocyst"/>
    <property type="evidence" value="ECO:0007669"/>
    <property type="project" value="TreeGrafter"/>
</dbReference>
<dbReference type="GO" id="GO:0005886">
    <property type="term" value="C:plasma membrane"/>
    <property type="evidence" value="ECO:0007669"/>
    <property type="project" value="TreeGrafter"/>
</dbReference>
<reference evidence="3 4" key="1">
    <citation type="submission" date="2018-08" db="EMBL/GenBank/DDBJ databases">
        <title>Aphanomyces genome sequencing and annotation.</title>
        <authorList>
            <person name="Minardi D."/>
            <person name="Oidtmann B."/>
            <person name="Van Der Giezen M."/>
            <person name="Studholme D.J."/>
        </authorList>
    </citation>
    <scope>NUCLEOTIDE SEQUENCE [LARGE SCALE GENOMIC DNA]</scope>
    <source>
        <strain evidence="3 4">SA</strain>
    </source>
</reference>
<dbReference type="PANTHER" id="PTHR16092">
    <property type="entry name" value="SEC3/SYNTAXIN-RELATED"/>
    <property type="match status" value="1"/>
</dbReference>
<dbReference type="PANTHER" id="PTHR16092:SF14">
    <property type="entry name" value="EXOCYST COMPLEX COMPONENT 1 ISOFORM X1"/>
    <property type="match status" value="1"/>
</dbReference>
<evidence type="ECO:0000313" key="3">
    <source>
        <dbReference type="EMBL" id="RHY51658.1"/>
    </source>
</evidence>
<dbReference type="InterPro" id="IPR002048">
    <property type="entry name" value="EF_hand_dom"/>
</dbReference>
<organism evidence="3 4">
    <name type="scientific">Aphanomyces astaci</name>
    <name type="common">Crayfish plague agent</name>
    <dbReference type="NCBI Taxonomy" id="112090"/>
    <lineage>
        <taxon>Eukaryota</taxon>
        <taxon>Sar</taxon>
        <taxon>Stramenopiles</taxon>
        <taxon>Oomycota</taxon>
        <taxon>Saprolegniomycetes</taxon>
        <taxon>Saprolegniales</taxon>
        <taxon>Verrucalvaceae</taxon>
        <taxon>Aphanomyces</taxon>
    </lineage>
</organism>
<dbReference type="PROSITE" id="PS50222">
    <property type="entry name" value="EF_HAND_2"/>
    <property type="match status" value="1"/>
</dbReference>
<dbReference type="Proteomes" id="UP000265716">
    <property type="component" value="Unassembled WGS sequence"/>
</dbReference>
<dbReference type="GO" id="GO:0006893">
    <property type="term" value="P:Golgi to plasma membrane transport"/>
    <property type="evidence" value="ECO:0007669"/>
    <property type="project" value="TreeGrafter"/>
</dbReference>
<dbReference type="GO" id="GO:0006887">
    <property type="term" value="P:exocytosis"/>
    <property type="evidence" value="ECO:0007669"/>
    <property type="project" value="TreeGrafter"/>
</dbReference>